<dbReference type="InterPro" id="IPR043129">
    <property type="entry name" value="ATPase_NBD"/>
</dbReference>
<keyword evidence="2" id="KW-0067">ATP-binding</keyword>
<dbReference type="EMBL" id="VFLP01000012">
    <property type="protein sequence ID" value="TRX96234.1"/>
    <property type="molecule type" value="Genomic_DNA"/>
</dbReference>
<proteinExistence type="predicted"/>
<dbReference type="GO" id="GO:0140662">
    <property type="term" value="F:ATP-dependent protein folding chaperone"/>
    <property type="evidence" value="ECO:0007669"/>
    <property type="project" value="InterPro"/>
</dbReference>
<dbReference type="OrthoDB" id="2963168at2759"/>
<evidence type="ECO:0000313" key="3">
    <source>
        <dbReference type="EMBL" id="TRX96234.1"/>
    </source>
</evidence>
<reference evidence="4" key="1">
    <citation type="submission" date="2019-06" db="EMBL/GenBank/DDBJ databases">
        <title>Draft genome sequence of the griseofulvin-producing fungus Xylaria cubensis strain G536.</title>
        <authorList>
            <person name="Mead M.E."/>
            <person name="Raja H.A."/>
            <person name="Steenwyk J.L."/>
            <person name="Knowles S.L."/>
            <person name="Oberlies N.H."/>
            <person name="Rokas A."/>
        </authorList>
    </citation>
    <scope>NUCLEOTIDE SEQUENCE [LARGE SCALE GENOMIC DNA]</scope>
    <source>
        <strain evidence="4">G536</strain>
    </source>
</reference>
<evidence type="ECO:0000256" key="2">
    <source>
        <dbReference type="ARBA" id="ARBA00022840"/>
    </source>
</evidence>
<dbReference type="AlphaFoldDB" id="A0A553I7T1"/>
<protein>
    <submittedName>
        <fullName evidence="3">Uncharacterized protein</fullName>
    </submittedName>
</protein>
<sequence length="594" mass="66963">MAFHGNEDGVIVISIDFGTTRNPSDVAPRLVTLWPASDNGEADTDCPKVPSRIVYSPGGETTWGQQASDEQGTAILWFKLLLLNELDLPSHLEDTSHLNQARQRVERTGKNVVTIISDYLSKVWVHVLEVMTRERGRQFVNNHPFHVVVTVPAIWQDYAVHTMKRALDKAGIINKRPGRPDTTHAFVSEPEAAALAAIHGHGKYDALERGQTFVVADLGGGTVDLFSFKVKNARPQLVLEEIVEGEGGLCGATFLDQAFLKCLKEKVQQKKSTDVRLKSWEQMDELEQKRILNNVWEKGIKRKYYAGLPGQRIDLGIQGNRRPDIMLEPGDLDRIFDSVFGDISELIGKQVQAIANKDGKVPDFIVLTGGFGRCEYVYRKLRQQYEDCIEILLEANNKSWAAVARGAVLWGAANVNDQAQVQSHVSRYSYGWAKVEDFNPRNHHPEDQDTDELTGRCVARDQMEWIVLRGESIKTRRPLVYEYERYFEVDEVGFVSFSEPIYRSNLRNPPKRMVENEEKEQVLNRRDAEFQQLAIIDMKTPVPVEQLPRRGGTGFPHRLLVYRVEVNVSGACLVIKATSQGKDIGEKAISGLSD</sequence>
<comment type="caution">
    <text evidence="3">The sequence shown here is derived from an EMBL/GenBank/DDBJ whole genome shotgun (WGS) entry which is preliminary data.</text>
</comment>
<dbReference type="Pfam" id="PF00012">
    <property type="entry name" value="HSP70"/>
    <property type="match status" value="1"/>
</dbReference>
<dbReference type="PANTHER" id="PTHR14187">
    <property type="entry name" value="ALPHA KINASE/ELONGATION FACTOR 2 KINASE"/>
    <property type="match status" value="1"/>
</dbReference>
<dbReference type="Gene3D" id="3.90.640.10">
    <property type="entry name" value="Actin, Chain A, domain 4"/>
    <property type="match status" value="1"/>
</dbReference>
<accession>A0A553I7T1</accession>
<gene>
    <name evidence="3" type="ORF">FHL15_002958</name>
</gene>
<dbReference type="InterPro" id="IPR013126">
    <property type="entry name" value="Hsp_70_fam"/>
</dbReference>
<keyword evidence="4" id="KW-1185">Reference proteome</keyword>
<keyword evidence="1" id="KW-0547">Nucleotide-binding</keyword>
<dbReference type="GO" id="GO:0005524">
    <property type="term" value="F:ATP binding"/>
    <property type="evidence" value="ECO:0007669"/>
    <property type="project" value="UniProtKB-KW"/>
</dbReference>
<dbReference type="Gene3D" id="3.30.420.40">
    <property type="match status" value="2"/>
</dbReference>
<dbReference type="STRING" id="2512241.A0A553I7T1"/>
<dbReference type="CDD" id="cd10170">
    <property type="entry name" value="ASKHA_NBD_HSP70"/>
    <property type="match status" value="1"/>
</dbReference>
<dbReference type="Proteomes" id="UP000319160">
    <property type="component" value="Unassembled WGS sequence"/>
</dbReference>
<organism evidence="3 4">
    <name type="scientific">Xylaria flabelliformis</name>
    <dbReference type="NCBI Taxonomy" id="2512241"/>
    <lineage>
        <taxon>Eukaryota</taxon>
        <taxon>Fungi</taxon>
        <taxon>Dikarya</taxon>
        <taxon>Ascomycota</taxon>
        <taxon>Pezizomycotina</taxon>
        <taxon>Sordariomycetes</taxon>
        <taxon>Xylariomycetidae</taxon>
        <taxon>Xylariales</taxon>
        <taxon>Xylariaceae</taxon>
        <taxon>Xylaria</taxon>
    </lineage>
</organism>
<evidence type="ECO:0000256" key="1">
    <source>
        <dbReference type="ARBA" id="ARBA00022741"/>
    </source>
</evidence>
<evidence type="ECO:0000313" key="4">
    <source>
        <dbReference type="Proteomes" id="UP000319160"/>
    </source>
</evidence>
<name>A0A553I7T1_9PEZI</name>
<dbReference type="SUPFAM" id="SSF53067">
    <property type="entry name" value="Actin-like ATPase domain"/>
    <property type="match status" value="2"/>
</dbReference>
<dbReference type="PANTHER" id="PTHR14187:SF5">
    <property type="entry name" value="HEAT SHOCK 70 KDA PROTEIN 12A"/>
    <property type="match status" value="1"/>
</dbReference>